<dbReference type="EC" id="5.6.2.3" evidence="1"/>
<feature type="compositionally biased region" description="Polar residues" evidence="2">
    <location>
        <begin position="286"/>
        <end position="295"/>
    </location>
</feature>
<comment type="cofactor">
    <cofactor evidence="1">
        <name>Mg(2+)</name>
        <dbReference type="ChEBI" id="CHEBI:18420"/>
    </cofactor>
</comment>
<accession>A0A7D9D9C5</accession>
<dbReference type="SUPFAM" id="SSF52540">
    <property type="entry name" value="P-loop containing nucleoside triphosphate hydrolases"/>
    <property type="match status" value="1"/>
</dbReference>
<keyword evidence="1" id="KW-0378">Hydrolase</keyword>
<dbReference type="InterPro" id="IPR025476">
    <property type="entry name" value="Helitron_helicase-like"/>
</dbReference>
<dbReference type="SUPFAM" id="SSF54001">
    <property type="entry name" value="Cysteine proteinases"/>
    <property type="match status" value="1"/>
</dbReference>
<dbReference type="EMBL" id="CACRXK020000250">
    <property type="protein sequence ID" value="CAB3980017.1"/>
    <property type="molecule type" value="Genomic_DNA"/>
</dbReference>
<evidence type="ECO:0000313" key="4">
    <source>
        <dbReference type="Proteomes" id="UP001152795"/>
    </source>
</evidence>
<dbReference type="GO" id="GO:0016787">
    <property type="term" value="F:hydrolase activity"/>
    <property type="evidence" value="ECO:0007669"/>
    <property type="project" value="UniProtKB-KW"/>
</dbReference>
<dbReference type="InterPro" id="IPR010285">
    <property type="entry name" value="DNA_helicase_pif1-like_DEAD"/>
</dbReference>
<feature type="compositionally biased region" description="Polar residues" evidence="2">
    <location>
        <begin position="12"/>
        <end position="21"/>
    </location>
</feature>
<keyword evidence="4" id="KW-1185">Reference proteome</keyword>
<feature type="region of interest" description="Disordered" evidence="2">
    <location>
        <begin position="1"/>
        <end position="21"/>
    </location>
</feature>
<keyword evidence="1" id="KW-0234">DNA repair</keyword>
<feature type="compositionally biased region" description="Acidic residues" evidence="2">
    <location>
        <begin position="1269"/>
        <end position="1278"/>
    </location>
</feature>
<protein>
    <recommendedName>
        <fullName evidence="1">ATP-dependent DNA helicase</fullName>
        <ecNumber evidence="1">5.6.2.3</ecNumber>
    </recommendedName>
</protein>
<reference evidence="3" key="1">
    <citation type="submission" date="2020-04" db="EMBL/GenBank/DDBJ databases">
        <authorList>
            <person name="Alioto T."/>
            <person name="Alioto T."/>
            <person name="Gomez Garrido J."/>
        </authorList>
    </citation>
    <scope>NUCLEOTIDE SEQUENCE</scope>
    <source>
        <strain evidence="3">A484AB</strain>
    </source>
</reference>
<dbReference type="GO" id="GO:0006281">
    <property type="term" value="P:DNA repair"/>
    <property type="evidence" value="ECO:0007669"/>
    <property type="project" value="UniProtKB-KW"/>
</dbReference>
<name>A0A7D9D9C5_PARCT</name>
<feature type="region of interest" description="Disordered" evidence="2">
    <location>
        <begin position="1261"/>
        <end position="1285"/>
    </location>
</feature>
<dbReference type="Pfam" id="PF02338">
    <property type="entry name" value="OTU"/>
    <property type="match status" value="1"/>
</dbReference>
<keyword evidence="1" id="KW-0067">ATP-binding</keyword>
<dbReference type="CDD" id="cd22758">
    <property type="entry name" value="OTU_232R-like"/>
    <property type="match status" value="1"/>
</dbReference>
<dbReference type="GO" id="GO:0043139">
    <property type="term" value="F:5'-3' DNA helicase activity"/>
    <property type="evidence" value="ECO:0007669"/>
    <property type="project" value="UniProtKB-EC"/>
</dbReference>
<dbReference type="Pfam" id="PF20209">
    <property type="entry name" value="DUF6570"/>
    <property type="match status" value="1"/>
</dbReference>
<organism evidence="3 4">
    <name type="scientific">Paramuricea clavata</name>
    <name type="common">Red gorgonian</name>
    <name type="synonym">Violescent sea-whip</name>
    <dbReference type="NCBI Taxonomy" id="317549"/>
    <lineage>
        <taxon>Eukaryota</taxon>
        <taxon>Metazoa</taxon>
        <taxon>Cnidaria</taxon>
        <taxon>Anthozoa</taxon>
        <taxon>Octocorallia</taxon>
        <taxon>Malacalcyonacea</taxon>
        <taxon>Plexauridae</taxon>
        <taxon>Paramuricea</taxon>
    </lineage>
</organism>
<dbReference type="OrthoDB" id="5979373at2759"/>
<comment type="caution">
    <text evidence="3">The sequence shown here is derived from an EMBL/GenBank/DDBJ whole genome shotgun (WGS) entry which is preliminary data.</text>
</comment>
<evidence type="ECO:0000256" key="1">
    <source>
        <dbReference type="RuleBase" id="RU363044"/>
    </source>
</evidence>
<dbReference type="InterPro" id="IPR046700">
    <property type="entry name" value="DUF6570"/>
</dbReference>
<dbReference type="Gene3D" id="3.40.50.300">
    <property type="entry name" value="P-loop containing nucleotide triphosphate hydrolases"/>
    <property type="match status" value="1"/>
</dbReference>
<dbReference type="Proteomes" id="UP001152795">
    <property type="component" value="Unassembled WGS sequence"/>
</dbReference>
<dbReference type="GO" id="GO:0005524">
    <property type="term" value="F:ATP binding"/>
    <property type="evidence" value="ECO:0007669"/>
    <property type="project" value="UniProtKB-KW"/>
</dbReference>
<dbReference type="InterPro" id="IPR027417">
    <property type="entry name" value="P-loop_NTPase"/>
</dbReference>
<keyword evidence="1" id="KW-0547">Nucleotide-binding</keyword>
<comment type="similarity">
    <text evidence="1">Belongs to the helicase family.</text>
</comment>
<dbReference type="InterPro" id="IPR051055">
    <property type="entry name" value="PIF1_helicase"/>
</dbReference>
<dbReference type="GO" id="GO:0000723">
    <property type="term" value="P:telomere maintenance"/>
    <property type="evidence" value="ECO:0007669"/>
    <property type="project" value="InterPro"/>
</dbReference>
<dbReference type="GO" id="GO:0006310">
    <property type="term" value="P:DNA recombination"/>
    <property type="evidence" value="ECO:0007669"/>
    <property type="project" value="UniProtKB-KW"/>
</dbReference>
<keyword evidence="1" id="KW-0233">DNA recombination</keyword>
<keyword evidence="1 3" id="KW-0347">Helicase</keyword>
<evidence type="ECO:0000313" key="3">
    <source>
        <dbReference type="EMBL" id="CAB3980017.1"/>
    </source>
</evidence>
<feature type="region of interest" description="Disordered" evidence="2">
    <location>
        <begin position="280"/>
        <end position="303"/>
    </location>
</feature>
<dbReference type="InterPro" id="IPR003323">
    <property type="entry name" value="OTU_dom"/>
</dbReference>
<dbReference type="PANTHER" id="PTHR47642">
    <property type="entry name" value="ATP-DEPENDENT DNA HELICASE"/>
    <property type="match status" value="1"/>
</dbReference>
<evidence type="ECO:0000256" key="2">
    <source>
        <dbReference type="SAM" id="MobiDB-lite"/>
    </source>
</evidence>
<dbReference type="Pfam" id="PF05970">
    <property type="entry name" value="PIF1"/>
    <property type="match status" value="1"/>
</dbReference>
<dbReference type="Gene3D" id="3.90.70.80">
    <property type="match status" value="1"/>
</dbReference>
<proteinExistence type="inferred from homology"/>
<dbReference type="PANTHER" id="PTHR47642:SF5">
    <property type="entry name" value="ATP-DEPENDENT DNA HELICASE"/>
    <property type="match status" value="1"/>
</dbReference>
<sequence>MLSGDIELNPGPVQNNSPTRLSSNVVLQQRLRRFQLRPFDVGGDGDCFFRAVSHQLHADPERHFEVRAAGIAYMRDNPERFIESNTENSWLEYLNNMSMQGTWGDAMIIQAVADQLKLKITIAETHEGFREYSIIQPVSSTQQLTHVYLGHIDEYHYVSTLPCTSTSGFVEINPEQSTQSSQPKQTRTQYMNKLMKQKRANETQSPEAKEKRRVYAKEYRKRKQANNTSQPSTLSIETKQKNRLYAKEYMKRKRASESFQLSTLSIEAKEKKRLYAKEYRKRKQVSEGSQPSTLSIEAKQKKRLHAKDYRKQKRCEIEPLQSLISQFHDVVSQGPLYICTCCDQLWYKHSVIPVTTLKENNPDVQKRLLNRKSVNNVEWLCKTSDVVKKRLYAKEYRKRKQVSEGSQPSTLSIEAKQKKRLHAKDYRKQKRCEIEPLQSLISQFHDVVSQGPLYICTCCDQLWYKHSVIPVTTLKENNPDVQKRLLNRKSVNNVEWLCKTCNKHLKNNKLPPCAAINGLQFPEKPSFFDLNELECRLLAPRLAFQKLMQAPRGRQLKINGNIVNVPADVVNTVNMLPRFPNETSTIKVLNLKRRLQYKSSALSLNVRPNKVAEAAKWLVNNGNLYKDEGITFDDTWLEDNSNTQMLFDDSDNDKTSEGSENVVDLNCDTECKTQQSSACDDDEHWSEDEAEIPAGITGTMLTSPDFVTDNERQHILNVAPGEGNRPMSIFRDKYSEELAYPGIFLGQKRPDNTNRLTKVHYSEICKSELRRHKLHYENVNEIVAQSLVVAQLKQPGALDNMIHHDQGFKFLRAVRGSPPYFEKAKKDIFAMIRQLGSASLFCSFSSAETQWTHLLRILGKLVDNKTYTDTELENLNWEEKSRLIQSDPVTCARHFDYQVQKFLQNFLLSSSAPLGKIADWFYRVEYQQRGSPHIHMLIWLENAPTFGEDSDCDVVSFIDTIITCEKPTENPDLLALVNRQVHRHSHTCRKKSKSVCRFNYPQPPMRSTKILYPLDIDMDDNEVDQHKDTWKFIKKHLNDMKEGEDITFDQLLVNLKLTEQNYLLAVQSSLKTPTIFLKRKPNELRINNYNAACLSAWRANMDIQFVLDVYACAIYIVSYISKAQKGMSKLLRTACEEAKRGNSSIKQQVRDIGNRFLNNVEISAQEAFYIVLQLPMRKSSRQVVFINTSPPEDRVQLLKPLQEINDLEDDSDEIYASGLIKRYTKRPAKLENVSLADWAAWYDSTGKPYIKPSRELDIDNYPLETNLSDNDDNNEEEESKQKNKKRSKARIIRSVCFNKEVDSEKHYRELIMLFTSWRDEITDLLGNCASYQEHYFQVKNTIDEQMKCYAMCSEDLNAIQDQLNNVEDSDENYDLIAPGTQNIERQDADEGAQDLHPEFNENYDLSGDLGIPSAASNTEQLILHEEQDDVYRGMVQKLNREQKEFFFHVLHLIKTSDNPFYCFLSGGAGVGKSHLTKCLYQAALKYYNTRAGDDFHQVKILMLAPTGKAAYNIKGNTIHSALSIPACQSLKNYKHLDSSRLNTLRCQLGGLKLIFLDEISMVGSTMFNVQINNRLKDIKGSKEDFGGVSMVVIGDLFQLEPVMDRYIFKNLDNSEYAVLAPNKWQDNFNMFELEEIMRQRESKVFADILKLK</sequence>
<dbReference type="Pfam" id="PF14214">
    <property type="entry name" value="Helitron_like_N"/>
    <property type="match status" value="1"/>
</dbReference>
<comment type="catalytic activity">
    <reaction evidence="1">
        <text>ATP + H2O = ADP + phosphate + H(+)</text>
        <dbReference type="Rhea" id="RHEA:13065"/>
        <dbReference type="ChEBI" id="CHEBI:15377"/>
        <dbReference type="ChEBI" id="CHEBI:15378"/>
        <dbReference type="ChEBI" id="CHEBI:30616"/>
        <dbReference type="ChEBI" id="CHEBI:43474"/>
        <dbReference type="ChEBI" id="CHEBI:456216"/>
        <dbReference type="EC" id="5.6.2.3"/>
    </reaction>
</comment>
<dbReference type="InterPro" id="IPR038765">
    <property type="entry name" value="Papain-like_cys_pep_sf"/>
</dbReference>
<dbReference type="PROSITE" id="PS50802">
    <property type="entry name" value="OTU"/>
    <property type="match status" value="1"/>
</dbReference>
<gene>
    <name evidence="3" type="ORF">PACLA_8A020393</name>
</gene>
<keyword evidence="1" id="KW-0227">DNA damage</keyword>